<reference evidence="2 3" key="1">
    <citation type="journal article" date="2003" name="Genome Res.">
        <title>Comparative complete genome sequence analysis of the amino acid replacements responsible for the thermostability of Corynebacterium efficiens.</title>
        <authorList>
            <person name="Nishio Y."/>
            <person name="Nakamura Y."/>
            <person name="Kawarabayasi Y."/>
            <person name="Usuda Y."/>
            <person name="Kimura E."/>
            <person name="Sugimoto S."/>
            <person name="Matsui K."/>
            <person name="Yamagishi A."/>
            <person name="Kikuchi H."/>
            <person name="Ikeo K."/>
            <person name="Gojobori T."/>
        </authorList>
    </citation>
    <scope>NUCLEOTIDE SEQUENCE [LARGE SCALE GENOMIC DNA]</scope>
    <source>
        <strain evidence="3">DSM 44549 / YS-314 / AJ 12310 / JCM 11189 / NBRC 100395</strain>
    </source>
</reference>
<evidence type="ECO:0000313" key="3">
    <source>
        <dbReference type="Proteomes" id="UP000001409"/>
    </source>
</evidence>
<dbReference type="AlphaFoldDB" id="Q8FN32"/>
<evidence type="ECO:0000313" key="2">
    <source>
        <dbReference type="EMBL" id="BAC19126.1"/>
    </source>
</evidence>
<organism evidence="2 3">
    <name type="scientific">Corynebacterium efficiens (strain DSM 44549 / YS-314 / AJ 12310 / JCM 11189 / NBRC 100395)</name>
    <dbReference type="NCBI Taxonomy" id="196164"/>
    <lineage>
        <taxon>Bacteria</taxon>
        <taxon>Bacillati</taxon>
        <taxon>Actinomycetota</taxon>
        <taxon>Actinomycetes</taxon>
        <taxon>Mycobacteriales</taxon>
        <taxon>Corynebacteriaceae</taxon>
        <taxon>Corynebacterium</taxon>
    </lineage>
</organism>
<proteinExistence type="predicted"/>
<dbReference type="Proteomes" id="UP000001409">
    <property type="component" value="Chromosome"/>
</dbReference>
<accession>Q8FN32</accession>
<dbReference type="KEGG" id="cef:CE2316"/>
<keyword evidence="3" id="KW-1185">Reference proteome</keyword>
<dbReference type="STRING" id="196164.gene:10742749"/>
<dbReference type="EMBL" id="BA000035">
    <property type="protein sequence ID" value="BAC19126.1"/>
    <property type="molecule type" value="Genomic_DNA"/>
</dbReference>
<evidence type="ECO:0000256" key="1">
    <source>
        <dbReference type="SAM" id="MobiDB-lite"/>
    </source>
</evidence>
<protein>
    <submittedName>
        <fullName evidence="2">Uncharacterized protein</fullName>
    </submittedName>
</protein>
<sequence>MSVQRIQSPSRTLRGSSPNHRIHPGECGGFSLPTPTSDSPRKSIRSWGQALEVSGELSGRFLRWAGCKEHFADCVRLHVESFIGRPGDLSELKN</sequence>
<feature type="region of interest" description="Disordered" evidence="1">
    <location>
        <begin position="1"/>
        <end position="44"/>
    </location>
</feature>
<name>Q8FN32_COREF</name>
<dbReference type="HOGENOM" id="CLU_2381310_0_0_11"/>
<feature type="compositionally biased region" description="Polar residues" evidence="1">
    <location>
        <begin position="1"/>
        <end position="19"/>
    </location>
</feature>